<reference evidence="1" key="2">
    <citation type="submission" date="2023-06" db="EMBL/GenBank/DDBJ databases">
        <authorList>
            <consortium name="Lawrence Berkeley National Laboratory"/>
            <person name="Haridas S."/>
            <person name="Hensen N."/>
            <person name="Bonometti L."/>
            <person name="Westerberg I."/>
            <person name="Brannstrom I.O."/>
            <person name="Guillou S."/>
            <person name="Cros-Aarteil S."/>
            <person name="Calhoun S."/>
            <person name="Kuo A."/>
            <person name="Mondo S."/>
            <person name="Pangilinan J."/>
            <person name="Riley R."/>
            <person name="Labutti K."/>
            <person name="Andreopoulos B."/>
            <person name="Lipzen A."/>
            <person name="Chen C."/>
            <person name="Yanf M."/>
            <person name="Daum C."/>
            <person name="Ng V."/>
            <person name="Clum A."/>
            <person name="Steindorff A."/>
            <person name="Ohm R."/>
            <person name="Martin F."/>
            <person name="Silar P."/>
            <person name="Natvig D."/>
            <person name="Lalanne C."/>
            <person name="Gautier V."/>
            <person name="Ament-Velasquez S.L."/>
            <person name="Kruys A."/>
            <person name="Hutchinson M.I."/>
            <person name="Powell A.J."/>
            <person name="Barry K."/>
            <person name="Miller A.N."/>
            <person name="Grigoriev I.V."/>
            <person name="Debuchy R."/>
            <person name="Gladieux P."/>
            <person name="Thoren M.H."/>
            <person name="Johannesson H."/>
        </authorList>
    </citation>
    <scope>NUCLEOTIDE SEQUENCE</scope>
    <source>
        <strain evidence="1">CBS 168.71</strain>
    </source>
</reference>
<dbReference type="PANTHER" id="PTHR45458:SF1">
    <property type="entry name" value="SHORT CHAIN DEHYDROGENASE"/>
    <property type="match status" value="1"/>
</dbReference>
<dbReference type="AlphaFoldDB" id="A0AAE0LP77"/>
<organism evidence="1 2">
    <name type="scientific">Chaetomium fimeti</name>
    <dbReference type="NCBI Taxonomy" id="1854472"/>
    <lineage>
        <taxon>Eukaryota</taxon>
        <taxon>Fungi</taxon>
        <taxon>Dikarya</taxon>
        <taxon>Ascomycota</taxon>
        <taxon>Pezizomycotina</taxon>
        <taxon>Sordariomycetes</taxon>
        <taxon>Sordariomycetidae</taxon>
        <taxon>Sordariales</taxon>
        <taxon>Chaetomiaceae</taxon>
        <taxon>Chaetomium</taxon>
    </lineage>
</organism>
<sequence length="253" mass="26787">MTQTIVLISGANRGLGRAFLEIFLARPNHTVIAANRDPAAKTSQELLSLPAAAGSKAIVVKLDATAEGDAAAAVAELQTKHGVDHVDVVIANAGVAWVIPTVSQLKIADLEEHMKTNVHGVVRLYQAVLPLVKKSAAPVWVSMGSESGYLTNFLSFPNAAYGPTKVVLHWLTCAIHAEEPTLTAFVVDPGRAKTDMGNRGAKAAGELFGMPELTEAEVPVDESVGGLIKVIDAATRDTHSGKLWNYKGEHVAW</sequence>
<comment type="caution">
    <text evidence="1">The sequence shown here is derived from an EMBL/GenBank/DDBJ whole genome shotgun (WGS) entry which is preliminary data.</text>
</comment>
<dbReference type="GO" id="GO:0016616">
    <property type="term" value="F:oxidoreductase activity, acting on the CH-OH group of donors, NAD or NADP as acceptor"/>
    <property type="evidence" value="ECO:0007669"/>
    <property type="project" value="TreeGrafter"/>
</dbReference>
<evidence type="ECO:0008006" key="3">
    <source>
        <dbReference type="Google" id="ProtNLM"/>
    </source>
</evidence>
<dbReference type="InterPro" id="IPR036291">
    <property type="entry name" value="NAD(P)-bd_dom_sf"/>
</dbReference>
<dbReference type="EMBL" id="JAUEPN010000007">
    <property type="protein sequence ID" value="KAK3292175.1"/>
    <property type="molecule type" value="Genomic_DNA"/>
</dbReference>
<evidence type="ECO:0000313" key="2">
    <source>
        <dbReference type="Proteomes" id="UP001278766"/>
    </source>
</evidence>
<gene>
    <name evidence="1" type="ORF">B0H64DRAFT_405861</name>
</gene>
<proteinExistence type="predicted"/>
<dbReference type="InterPro" id="IPR052184">
    <property type="entry name" value="SDR_enzymes"/>
</dbReference>
<dbReference type="PANTHER" id="PTHR45458">
    <property type="entry name" value="SHORT-CHAIN DEHYDROGENASE/REDUCTASE SDR"/>
    <property type="match status" value="1"/>
</dbReference>
<dbReference type="Proteomes" id="UP001278766">
    <property type="component" value="Unassembled WGS sequence"/>
</dbReference>
<evidence type="ECO:0000313" key="1">
    <source>
        <dbReference type="EMBL" id="KAK3292175.1"/>
    </source>
</evidence>
<dbReference type="SUPFAM" id="SSF51735">
    <property type="entry name" value="NAD(P)-binding Rossmann-fold domains"/>
    <property type="match status" value="1"/>
</dbReference>
<dbReference type="Gene3D" id="3.40.50.720">
    <property type="entry name" value="NAD(P)-binding Rossmann-like Domain"/>
    <property type="match status" value="1"/>
</dbReference>
<dbReference type="InterPro" id="IPR002347">
    <property type="entry name" value="SDR_fam"/>
</dbReference>
<dbReference type="Pfam" id="PF00106">
    <property type="entry name" value="adh_short"/>
    <property type="match status" value="1"/>
</dbReference>
<protein>
    <recommendedName>
        <fullName evidence="3">NAD(P)-binding protein</fullName>
    </recommendedName>
</protein>
<name>A0AAE0LP77_9PEZI</name>
<reference evidence="1" key="1">
    <citation type="journal article" date="2023" name="Mol. Phylogenet. Evol.">
        <title>Genome-scale phylogeny and comparative genomics of the fungal order Sordariales.</title>
        <authorList>
            <person name="Hensen N."/>
            <person name="Bonometti L."/>
            <person name="Westerberg I."/>
            <person name="Brannstrom I.O."/>
            <person name="Guillou S."/>
            <person name="Cros-Aarteil S."/>
            <person name="Calhoun S."/>
            <person name="Haridas S."/>
            <person name="Kuo A."/>
            <person name="Mondo S."/>
            <person name="Pangilinan J."/>
            <person name="Riley R."/>
            <person name="LaButti K."/>
            <person name="Andreopoulos B."/>
            <person name="Lipzen A."/>
            <person name="Chen C."/>
            <person name="Yan M."/>
            <person name="Daum C."/>
            <person name="Ng V."/>
            <person name="Clum A."/>
            <person name="Steindorff A."/>
            <person name="Ohm R.A."/>
            <person name="Martin F."/>
            <person name="Silar P."/>
            <person name="Natvig D.O."/>
            <person name="Lalanne C."/>
            <person name="Gautier V."/>
            <person name="Ament-Velasquez S.L."/>
            <person name="Kruys A."/>
            <person name="Hutchinson M.I."/>
            <person name="Powell A.J."/>
            <person name="Barry K."/>
            <person name="Miller A.N."/>
            <person name="Grigoriev I.V."/>
            <person name="Debuchy R."/>
            <person name="Gladieux P."/>
            <person name="Hiltunen Thoren M."/>
            <person name="Johannesson H."/>
        </authorList>
    </citation>
    <scope>NUCLEOTIDE SEQUENCE</scope>
    <source>
        <strain evidence="1">CBS 168.71</strain>
    </source>
</reference>
<dbReference type="PRINTS" id="PR00081">
    <property type="entry name" value="GDHRDH"/>
</dbReference>
<accession>A0AAE0LP77</accession>
<keyword evidence="2" id="KW-1185">Reference proteome</keyword>
<dbReference type="GeneID" id="87841419"/>
<dbReference type="RefSeq" id="XP_062655689.1">
    <property type="nucleotide sequence ID" value="XM_062804471.1"/>
</dbReference>